<evidence type="ECO:0000256" key="5">
    <source>
        <dbReference type="SAM" id="MobiDB-lite"/>
    </source>
</evidence>
<dbReference type="PANTHER" id="PTHR11903:SF37">
    <property type="entry name" value="PSI-PRODUCING OXYGENASE A"/>
    <property type="match status" value="1"/>
</dbReference>
<dbReference type="Gene3D" id="1.10.640.10">
    <property type="entry name" value="Haem peroxidase domain superfamily, animal type"/>
    <property type="match status" value="1"/>
</dbReference>
<keyword evidence="1" id="KW-0479">Metal-binding</keyword>
<dbReference type="GO" id="GO:0006631">
    <property type="term" value="P:fatty acid metabolic process"/>
    <property type="evidence" value="ECO:0007669"/>
    <property type="project" value="UniProtKB-ARBA"/>
</dbReference>
<comment type="caution">
    <text evidence="6">The sequence shown here is derived from an EMBL/GenBank/DDBJ whole genome shotgun (WGS) entry which is preliminary data.</text>
</comment>
<keyword evidence="4" id="KW-0408">Iron</keyword>
<dbReference type="InterPro" id="IPR036396">
    <property type="entry name" value="Cyt_P450_sf"/>
</dbReference>
<dbReference type="Proteomes" id="UP000565441">
    <property type="component" value="Unassembled WGS sequence"/>
</dbReference>
<dbReference type="Gene3D" id="1.10.630.10">
    <property type="entry name" value="Cytochrome P450"/>
    <property type="match status" value="1"/>
</dbReference>
<dbReference type="InterPro" id="IPR050783">
    <property type="entry name" value="Oxylipin_biosynth_metab"/>
</dbReference>
<reference evidence="6 7" key="1">
    <citation type="journal article" date="2020" name="ISME J.">
        <title>Uncovering the hidden diversity of litter-decomposition mechanisms in mushroom-forming fungi.</title>
        <authorList>
            <person name="Floudas D."/>
            <person name="Bentzer J."/>
            <person name="Ahren D."/>
            <person name="Johansson T."/>
            <person name="Persson P."/>
            <person name="Tunlid A."/>
        </authorList>
    </citation>
    <scope>NUCLEOTIDE SEQUENCE [LARGE SCALE GENOMIC DNA]</scope>
    <source>
        <strain evidence="6 7">CBS 661.87</strain>
    </source>
</reference>
<dbReference type="GO" id="GO:0005506">
    <property type="term" value="F:iron ion binding"/>
    <property type="evidence" value="ECO:0007669"/>
    <property type="project" value="InterPro"/>
</dbReference>
<dbReference type="PANTHER" id="PTHR11903">
    <property type="entry name" value="PROSTAGLANDIN G/H SYNTHASE"/>
    <property type="match status" value="1"/>
</dbReference>
<dbReference type="GO" id="GO:0020037">
    <property type="term" value="F:heme binding"/>
    <property type="evidence" value="ECO:0007669"/>
    <property type="project" value="InterPro"/>
</dbReference>
<dbReference type="GO" id="GO:0051213">
    <property type="term" value="F:dioxygenase activity"/>
    <property type="evidence" value="ECO:0007669"/>
    <property type="project" value="UniProtKB-KW"/>
</dbReference>
<dbReference type="EMBL" id="JAACJP010000030">
    <property type="protein sequence ID" value="KAF5376137.1"/>
    <property type="molecule type" value="Genomic_DNA"/>
</dbReference>
<sequence>MSSQLPHSQLPRESDEDNDATNQPPPSTPPNYFIFSVLPYFTNWFGEKPVDKGPNVSPVSPKIVKSFTSLGTGLFGSPTETDDRLNIFQDGMKYMAESNPSDKDRTKLNKAAVALLHNTQRTRPTFFLGDRTQYPGEQYPFARRSETPATKFPDAERVFDHLLRTSQFSEHPNGINALCIAFATVISLCLVRVNEKKPEYNETSPTLDLSPLYGVNDMESDLIRAKDGRGMLSPDCFYDDRATFLPSAVSALLVLWNRNHNYIARHLLLNNEGKRWDEPSTQSCADSTISARLLAQDDEIFKIARAINCVQFKNVIVEDFLKVLAGISGVRPGSKLDIMTDLKQFGNKGHDSTVEFSLLYSAQNWSSMASKRDIDSFQQTLNSLSEVHGVSGAFHDMSLDTFQGVIRDSTMKKNPNRRQWNVAGLRRGLDLRFKDEDLARVLQDATDDAAGAACAPGIAPCFRPIDILTIQRARNWKVEFKSFKEWNPDIEVAKAAEQLYGSIDSLELYPGLQAEATISTSGLSLGYTLTYALLVDLVTSIRSDSQFTTDLKPSTLTHWGYKHCTTAPKNGANNTWLPTLLERHLPRNYPYDNVYSLFPFTCPATSKHILGSQPDMTFDRPKVHKVQVLETRQAISHVFNDPETYPTMYAKSFEALSNGYGFVLGFDNEQLQLHDRDLIMTLFALIPDKGALSRYGEYFGKTANTLIRDHSKKNNGHISVDIVRDVINATCTRWVCQTLCGLSLEEKVVASRYEEFAALYAFIFRNVDPEHGWAIRARALESAADLSEAIKRVLPIPETQANSDLGPLHHALQTGKDYSKYFSEYLHRIFSEMSEAGKALPQHSALTFLDRLVKSNRTRAFRLGKLTEEEHLKQLTKEHLDNLVRSPGHPSNGIVLREELLEERRVIANILGLAVVISVNYAQTCAQAVDFYLDDRHIGEREEIVRLSKLSPAEARKEGANQKIMGYIREAQRLGQPLGLWRDVEKDDAIDPGHGLPSISVHKGERIFADFSKAHKDARDFPQPLKIDPDRKTPSIQGMGLHKCPGISFTMPELFKAIFRLKNLRRDGRAGRLEHIFCHPAPVRTDPRVFLESSGEMSHVPRSLSLIYDDDDGTSDSPSKPRKKNWTVRLGKETEKDRRNMDYAVSLLSLAVLLFGLLRKALIMIDTPASLLSSFFHESGTISMFWSTAVPRLQVIAVPRRPPVTEGIECPTPTTQLHGYQIMALTPGADGVRPVPIEYNLNNPKAHRLAIVAIDNRDLRMGIYVDDALRTLTTPIVRNSTDSCGESVNECLAKKFSSAWIVVPPGNHTVRIEWANNGFKSNTTEEADMELDWVKHPKRRFKWHRDICA</sequence>
<protein>
    <recommendedName>
        <fullName evidence="8">Heme peroxidase</fullName>
    </recommendedName>
</protein>
<gene>
    <name evidence="6" type="ORF">D9615_007704</name>
</gene>
<keyword evidence="3" id="KW-0560">Oxidoreductase</keyword>
<evidence type="ECO:0000256" key="4">
    <source>
        <dbReference type="ARBA" id="ARBA00023004"/>
    </source>
</evidence>
<evidence type="ECO:0000313" key="6">
    <source>
        <dbReference type="EMBL" id="KAF5376137.1"/>
    </source>
</evidence>
<dbReference type="InterPro" id="IPR019791">
    <property type="entry name" value="Haem_peroxidase_animal"/>
</dbReference>
<dbReference type="GO" id="GO:0016705">
    <property type="term" value="F:oxidoreductase activity, acting on paired donors, with incorporation or reduction of molecular oxygen"/>
    <property type="evidence" value="ECO:0007669"/>
    <property type="project" value="InterPro"/>
</dbReference>
<dbReference type="GO" id="GO:0004497">
    <property type="term" value="F:monooxygenase activity"/>
    <property type="evidence" value="ECO:0007669"/>
    <property type="project" value="InterPro"/>
</dbReference>
<accession>A0A8H5H3M7</accession>
<dbReference type="OrthoDB" id="823504at2759"/>
<dbReference type="GO" id="GO:0006979">
    <property type="term" value="P:response to oxidative stress"/>
    <property type="evidence" value="ECO:0007669"/>
    <property type="project" value="InterPro"/>
</dbReference>
<evidence type="ECO:0008006" key="8">
    <source>
        <dbReference type="Google" id="ProtNLM"/>
    </source>
</evidence>
<evidence type="ECO:0000313" key="7">
    <source>
        <dbReference type="Proteomes" id="UP000565441"/>
    </source>
</evidence>
<feature type="region of interest" description="Disordered" evidence="5">
    <location>
        <begin position="1108"/>
        <end position="1127"/>
    </location>
</feature>
<dbReference type="PROSITE" id="PS50292">
    <property type="entry name" value="PEROXIDASE_3"/>
    <property type="match status" value="1"/>
</dbReference>
<proteinExistence type="predicted"/>
<evidence type="ECO:0000256" key="3">
    <source>
        <dbReference type="ARBA" id="ARBA00023002"/>
    </source>
</evidence>
<evidence type="ECO:0000256" key="1">
    <source>
        <dbReference type="ARBA" id="ARBA00022723"/>
    </source>
</evidence>
<dbReference type="InterPro" id="IPR010255">
    <property type="entry name" value="Haem_peroxidase_sf"/>
</dbReference>
<name>A0A8H5H3M7_9AGAR</name>
<dbReference type="SUPFAM" id="SSF48113">
    <property type="entry name" value="Heme-dependent peroxidases"/>
    <property type="match status" value="1"/>
</dbReference>
<feature type="region of interest" description="Disordered" evidence="5">
    <location>
        <begin position="1"/>
        <end position="29"/>
    </location>
</feature>
<dbReference type="GO" id="GO:0004601">
    <property type="term" value="F:peroxidase activity"/>
    <property type="evidence" value="ECO:0007669"/>
    <property type="project" value="InterPro"/>
</dbReference>
<evidence type="ECO:0000256" key="2">
    <source>
        <dbReference type="ARBA" id="ARBA00022964"/>
    </source>
</evidence>
<keyword evidence="7" id="KW-1185">Reference proteome</keyword>
<dbReference type="InterPro" id="IPR037120">
    <property type="entry name" value="Haem_peroxidase_sf_animal"/>
</dbReference>
<organism evidence="6 7">
    <name type="scientific">Tricholomella constricta</name>
    <dbReference type="NCBI Taxonomy" id="117010"/>
    <lineage>
        <taxon>Eukaryota</taxon>
        <taxon>Fungi</taxon>
        <taxon>Dikarya</taxon>
        <taxon>Basidiomycota</taxon>
        <taxon>Agaricomycotina</taxon>
        <taxon>Agaricomycetes</taxon>
        <taxon>Agaricomycetidae</taxon>
        <taxon>Agaricales</taxon>
        <taxon>Tricholomatineae</taxon>
        <taxon>Lyophyllaceae</taxon>
        <taxon>Tricholomella</taxon>
    </lineage>
</organism>
<keyword evidence="2" id="KW-0223">Dioxygenase</keyword>
<dbReference type="SUPFAM" id="SSF48264">
    <property type="entry name" value="Cytochrome P450"/>
    <property type="match status" value="1"/>
</dbReference>